<dbReference type="InterPro" id="IPR017871">
    <property type="entry name" value="ABC_transporter-like_CS"/>
</dbReference>
<protein>
    <submittedName>
        <fullName evidence="5">ABC transporter ATP-binding protein</fullName>
    </submittedName>
</protein>
<evidence type="ECO:0000256" key="1">
    <source>
        <dbReference type="ARBA" id="ARBA00022448"/>
    </source>
</evidence>
<dbReference type="RefSeq" id="WP_181339240.1">
    <property type="nucleotide sequence ID" value="NZ_JAAKDE010000008.1"/>
</dbReference>
<keyword evidence="2" id="KW-0547">Nucleotide-binding</keyword>
<dbReference type="GO" id="GO:0005524">
    <property type="term" value="F:ATP binding"/>
    <property type="evidence" value="ECO:0007669"/>
    <property type="project" value="UniProtKB-KW"/>
</dbReference>
<evidence type="ECO:0000259" key="4">
    <source>
        <dbReference type="PROSITE" id="PS50893"/>
    </source>
</evidence>
<dbReference type="InterPro" id="IPR003593">
    <property type="entry name" value="AAA+_ATPase"/>
</dbReference>
<dbReference type="FunFam" id="3.40.50.300:FF:000134">
    <property type="entry name" value="Iron-enterobactin ABC transporter ATP-binding protein"/>
    <property type="match status" value="1"/>
</dbReference>
<dbReference type="SMART" id="SM00382">
    <property type="entry name" value="AAA"/>
    <property type="match status" value="1"/>
</dbReference>
<evidence type="ECO:0000313" key="5">
    <source>
        <dbReference type="EMBL" id="MBA2132783.1"/>
    </source>
</evidence>
<feature type="domain" description="ABC transporter" evidence="4">
    <location>
        <begin position="6"/>
        <end position="242"/>
    </location>
</feature>
<evidence type="ECO:0000313" key="6">
    <source>
        <dbReference type="Proteomes" id="UP000657177"/>
    </source>
</evidence>
<dbReference type="CDD" id="cd03214">
    <property type="entry name" value="ABC_Iron-Siderophores_B12_Hemin"/>
    <property type="match status" value="1"/>
</dbReference>
<reference evidence="5" key="1">
    <citation type="submission" date="2020-06" db="EMBL/GenBank/DDBJ databases">
        <title>Novel chitinolytic bacterium.</title>
        <authorList>
            <person name="Ungkulpasvich U."/>
            <person name="Kosugi A."/>
            <person name="Uke A."/>
        </authorList>
    </citation>
    <scope>NUCLEOTIDE SEQUENCE</scope>
    <source>
        <strain evidence="5">UUS1-1</strain>
    </source>
</reference>
<dbReference type="EMBL" id="JAAKDE010000008">
    <property type="protein sequence ID" value="MBA2132783.1"/>
    <property type="molecule type" value="Genomic_DNA"/>
</dbReference>
<keyword evidence="6" id="KW-1185">Reference proteome</keyword>
<keyword evidence="3 5" id="KW-0067">ATP-binding</keyword>
<evidence type="ECO:0000256" key="3">
    <source>
        <dbReference type="ARBA" id="ARBA00022840"/>
    </source>
</evidence>
<dbReference type="InterPro" id="IPR027417">
    <property type="entry name" value="P-loop_NTPase"/>
</dbReference>
<dbReference type="PANTHER" id="PTHR42794">
    <property type="entry name" value="HEMIN IMPORT ATP-BINDING PROTEIN HMUV"/>
    <property type="match status" value="1"/>
</dbReference>
<name>A0A8J6LMD4_9FIRM</name>
<sequence>MAGPILTVEGLSFSFGKRPILTDLNFAVPKGGFTGIVGPNGSGKTTLLKCLNKTLTPTRGRITFMGQDLAGIKLRALARWMGVVPQQWETPFAFTVREVVMMGRFPYTRRWTGERQEDRVVVREAMRATNTWELADRLVTELSGGERQRVLIAQALAQTPRLLLLDEPTSYLDVNQTLEICTLLTDLIRSKGLTVLAVFHDLNLAARYCQQLIMLKEGRIYAEGAPEEVLSSPNVTAVFGVETMVGAEPFNGRPHLFFSLNQRQEEPSGPN</sequence>
<comment type="caution">
    <text evidence="5">The sequence shown here is derived from an EMBL/GenBank/DDBJ whole genome shotgun (WGS) entry which is preliminary data.</text>
</comment>
<dbReference type="PROSITE" id="PS00211">
    <property type="entry name" value="ABC_TRANSPORTER_1"/>
    <property type="match status" value="1"/>
</dbReference>
<dbReference type="InterPro" id="IPR003439">
    <property type="entry name" value="ABC_transporter-like_ATP-bd"/>
</dbReference>
<dbReference type="GO" id="GO:0016887">
    <property type="term" value="F:ATP hydrolysis activity"/>
    <property type="evidence" value="ECO:0007669"/>
    <property type="project" value="InterPro"/>
</dbReference>
<organism evidence="5 6">
    <name type="scientific">Capillibacterium thermochitinicola</name>
    <dbReference type="NCBI Taxonomy" id="2699427"/>
    <lineage>
        <taxon>Bacteria</taxon>
        <taxon>Bacillati</taxon>
        <taxon>Bacillota</taxon>
        <taxon>Capillibacterium</taxon>
    </lineage>
</organism>
<accession>A0A8J6LMD4</accession>
<dbReference type="PANTHER" id="PTHR42794:SF2">
    <property type="entry name" value="ABC TRANSPORTER ATP-BINDING PROTEIN"/>
    <property type="match status" value="1"/>
</dbReference>
<dbReference type="SUPFAM" id="SSF52540">
    <property type="entry name" value="P-loop containing nucleoside triphosphate hydrolases"/>
    <property type="match status" value="1"/>
</dbReference>
<dbReference type="AlphaFoldDB" id="A0A8J6LMD4"/>
<dbReference type="Gene3D" id="3.40.50.300">
    <property type="entry name" value="P-loop containing nucleotide triphosphate hydrolases"/>
    <property type="match status" value="1"/>
</dbReference>
<gene>
    <name evidence="5" type="ORF">G5B42_04395</name>
</gene>
<dbReference type="Proteomes" id="UP000657177">
    <property type="component" value="Unassembled WGS sequence"/>
</dbReference>
<dbReference type="Pfam" id="PF00005">
    <property type="entry name" value="ABC_tran"/>
    <property type="match status" value="1"/>
</dbReference>
<proteinExistence type="predicted"/>
<dbReference type="PROSITE" id="PS50893">
    <property type="entry name" value="ABC_TRANSPORTER_2"/>
    <property type="match status" value="1"/>
</dbReference>
<keyword evidence="1" id="KW-0813">Transport</keyword>
<evidence type="ECO:0000256" key="2">
    <source>
        <dbReference type="ARBA" id="ARBA00022741"/>
    </source>
</evidence>